<dbReference type="AlphaFoldDB" id="A0AA39PSZ2"/>
<keyword evidence="1" id="KW-0812">Transmembrane</keyword>
<name>A0AA39PSZ2_9AGAR</name>
<gene>
    <name evidence="3" type="ORF">EDD18DRAFT_1359395</name>
</gene>
<feature type="transmembrane region" description="Helical" evidence="1">
    <location>
        <begin position="133"/>
        <end position="154"/>
    </location>
</feature>
<comment type="caution">
    <text evidence="3">The sequence shown here is derived from an EMBL/GenBank/DDBJ whole genome shotgun (WGS) entry which is preliminary data.</text>
</comment>
<dbReference type="InterPro" id="IPR045340">
    <property type="entry name" value="DUF6533"/>
</dbReference>
<accession>A0AA39PSZ2</accession>
<feature type="transmembrane region" description="Helical" evidence="1">
    <location>
        <begin position="17"/>
        <end position="35"/>
    </location>
</feature>
<feature type="transmembrane region" description="Helical" evidence="1">
    <location>
        <begin position="47"/>
        <end position="72"/>
    </location>
</feature>
<keyword evidence="4" id="KW-1185">Reference proteome</keyword>
<evidence type="ECO:0000313" key="4">
    <source>
        <dbReference type="Proteomes" id="UP001175228"/>
    </source>
</evidence>
<keyword evidence="1" id="KW-1133">Transmembrane helix</keyword>
<dbReference type="Proteomes" id="UP001175228">
    <property type="component" value="Unassembled WGS sequence"/>
</dbReference>
<reference evidence="3" key="1">
    <citation type="submission" date="2023-06" db="EMBL/GenBank/DDBJ databases">
        <authorList>
            <consortium name="Lawrence Berkeley National Laboratory"/>
            <person name="Ahrendt S."/>
            <person name="Sahu N."/>
            <person name="Indic B."/>
            <person name="Wong-Bajracharya J."/>
            <person name="Merenyi Z."/>
            <person name="Ke H.-M."/>
            <person name="Monk M."/>
            <person name="Kocsube S."/>
            <person name="Drula E."/>
            <person name="Lipzen A."/>
            <person name="Balint B."/>
            <person name="Henrissat B."/>
            <person name="Andreopoulos B."/>
            <person name="Martin F.M."/>
            <person name="Harder C.B."/>
            <person name="Rigling D."/>
            <person name="Ford K.L."/>
            <person name="Foster G.D."/>
            <person name="Pangilinan J."/>
            <person name="Papanicolaou A."/>
            <person name="Barry K."/>
            <person name="LaButti K."/>
            <person name="Viragh M."/>
            <person name="Koriabine M."/>
            <person name="Yan M."/>
            <person name="Riley R."/>
            <person name="Champramary S."/>
            <person name="Plett K.L."/>
            <person name="Tsai I.J."/>
            <person name="Slot J."/>
            <person name="Sipos G."/>
            <person name="Plett J."/>
            <person name="Nagy L.G."/>
            <person name="Grigoriev I.V."/>
        </authorList>
    </citation>
    <scope>NUCLEOTIDE SEQUENCE</scope>
    <source>
        <strain evidence="3">HWK02</strain>
    </source>
</reference>
<organism evidence="3 4">
    <name type="scientific">Armillaria luteobubalina</name>
    <dbReference type="NCBI Taxonomy" id="153913"/>
    <lineage>
        <taxon>Eukaryota</taxon>
        <taxon>Fungi</taxon>
        <taxon>Dikarya</taxon>
        <taxon>Basidiomycota</taxon>
        <taxon>Agaricomycotina</taxon>
        <taxon>Agaricomycetes</taxon>
        <taxon>Agaricomycetidae</taxon>
        <taxon>Agaricales</taxon>
        <taxon>Marasmiineae</taxon>
        <taxon>Physalacriaceae</taxon>
        <taxon>Armillaria</taxon>
    </lineage>
</organism>
<feature type="transmembrane region" description="Helical" evidence="1">
    <location>
        <begin position="106"/>
        <end position="126"/>
    </location>
</feature>
<feature type="transmembrane region" description="Helical" evidence="1">
    <location>
        <begin position="191"/>
        <end position="212"/>
    </location>
</feature>
<dbReference type="Pfam" id="PF20151">
    <property type="entry name" value="DUF6533"/>
    <property type="match status" value="1"/>
</dbReference>
<feature type="domain" description="DUF6533" evidence="2">
    <location>
        <begin position="18"/>
        <end position="61"/>
    </location>
</feature>
<dbReference type="EMBL" id="JAUEPU010000038">
    <property type="protein sequence ID" value="KAK0489500.1"/>
    <property type="molecule type" value="Genomic_DNA"/>
</dbReference>
<evidence type="ECO:0000256" key="1">
    <source>
        <dbReference type="SAM" id="Phobius"/>
    </source>
</evidence>
<feature type="transmembrane region" description="Helical" evidence="1">
    <location>
        <begin position="233"/>
        <end position="255"/>
    </location>
</feature>
<proteinExistence type="predicted"/>
<keyword evidence="1" id="KW-0472">Membrane</keyword>
<evidence type="ECO:0000259" key="2">
    <source>
        <dbReference type="Pfam" id="PF20151"/>
    </source>
</evidence>
<protein>
    <recommendedName>
        <fullName evidence="2">DUF6533 domain-containing protein</fullName>
    </recommendedName>
</protein>
<sequence>MDEDVILLAKDLQAFKWYYVASCTVIFFDYFLTLSDEVEYAWKGRKGPIFFLFLLNRYCAMSFCTITLFAYFSPLWTFELPSFFLGGERGFSSGLIRCNRFAIVEWLQALLAAIPAEAVLLIRVYALTGSRKLYILILSLLPLTQCIIVIYAMAQPGENNALPLPELSAQSNGTDLFHVCVLFSNPVMDTLYLTVSILFDSIVFVITLRATVQCRKIIPTTLLLQRIQRDGTLYFGIILTGNVVWMIFALCGRPGLKLMNAQPSMIFTSVMISRLTLSLRRTSNERYSAWSFKAFELSDTLADNEPLRAGIS</sequence>
<evidence type="ECO:0000313" key="3">
    <source>
        <dbReference type="EMBL" id="KAK0489500.1"/>
    </source>
</evidence>